<name>A0A1M5DYU6_9ALTE</name>
<dbReference type="PANTHER" id="PTHR39199:SF1">
    <property type="entry name" value="BLR5128 PROTEIN"/>
    <property type="match status" value="1"/>
</dbReference>
<evidence type="ECO:0000313" key="3">
    <source>
        <dbReference type="Proteomes" id="UP000184520"/>
    </source>
</evidence>
<dbReference type="InterPro" id="IPR018717">
    <property type="entry name" value="DUF2241"/>
</dbReference>
<dbReference type="OrthoDB" id="517867at2"/>
<dbReference type="RefSeq" id="WP_073316592.1">
    <property type="nucleotide sequence ID" value="NZ_FQWD01000001.1"/>
</dbReference>
<dbReference type="Proteomes" id="UP000184520">
    <property type="component" value="Unassembled WGS sequence"/>
</dbReference>
<evidence type="ECO:0000313" key="2">
    <source>
        <dbReference type="EMBL" id="SHF71982.1"/>
    </source>
</evidence>
<sequence length="134" mass="14302">MGGETDLNTLLKGLSPELLPDHYVFVTLPDFSAEQFNSLAPLGLFQEVEDTTLILNEQTARDAGFEFEGVFRCITCKVHSSLEAVGMTAAMSAALTAQGVSANVVAAYYHDHIFVPAADADKAMAALSSFAEKV</sequence>
<dbReference type="Gene3D" id="3.30.2130.10">
    <property type="entry name" value="VC0802-like"/>
    <property type="match status" value="1"/>
</dbReference>
<accession>A0A1M5DYU6</accession>
<gene>
    <name evidence="2" type="ORF">SAMN05216361_0178</name>
</gene>
<dbReference type="PANTHER" id="PTHR39199">
    <property type="entry name" value="BLR5128 PROTEIN"/>
    <property type="match status" value="1"/>
</dbReference>
<feature type="domain" description="DUF2241" evidence="1">
    <location>
        <begin position="3"/>
        <end position="72"/>
    </location>
</feature>
<dbReference type="InterPro" id="IPR045865">
    <property type="entry name" value="ACT-like_dom_sf"/>
</dbReference>
<dbReference type="EMBL" id="FQWD01000001">
    <property type="protein sequence ID" value="SHF71982.1"/>
    <property type="molecule type" value="Genomic_DNA"/>
</dbReference>
<organism evidence="2 3">
    <name type="scientific">Marisediminitalea aggregata</name>
    <dbReference type="NCBI Taxonomy" id="634436"/>
    <lineage>
        <taxon>Bacteria</taxon>
        <taxon>Pseudomonadati</taxon>
        <taxon>Pseudomonadota</taxon>
        <taxon>Gammaproteobacteria</taxon>
        <taxon>Alteromonadales</taxon>
        <taxon>Alteromonadaceae</taxon>
        <taxon>Marisediminitalea</taxon>
    </lineage>
</organism>
<protein>
    <recommendedName>
        <fullName evidence="1">DUF2241 domain-containing protein</fullName>
    </recommendedName>
</protein>
<dbReference type="SUPFAM" id="SSF55021">
    <property type="entry name" value="ACT-like"/>
    <property type="match status" value="2"/>
</dbReference>
<reference evidence="3" key="1">
    <citation type="submission" date="2016-11" db="EMBL/GenBank/DDBJ databases">
        <authorList>
            <person name="Varghese N."/>
            <person name="Submissions S."/>
        </authorList>
    </citation>
    <scope>NUCLEOTIDE SEQUENCE [LARGE SCALE GENOMIC DNA]</scope>
    <source>
        <strain evidence="3">CGMCC 1.8995</strain>
    </source>
</reference>
<dbReference type="AlphaFoldDB" id="A0A1M5DYU6"/>
<proteinExistence type="predicted"/>
<dbReference type="Pfam" id="PF10000">
    <property type="entry name" value="ACT_3"/>
    <property type="match status" value="1"/>
</dbReference>
<keyword evidence="3" id="KW-1185">Reference proteome</keyword>
<evidence type="ECO:0000259" key="1">
    <source>
        <dbReference type="Pfam" id="PF10000"/>
    </source>
</evidence>
<dbReference type="STRING" id="634436.SAMN05216361_0178"/>